<organism evidence="3 4">
    <name type="scientific">Halopseudomonas aestusnigri</name>
    <dbReference type="NCBI Taxonomy" id="857252"/>
    <lineage>
        <taxon>Bacteria</taxon>
        <taxon>Pseudomonadati</taxon>
        <taxon>Pseudomonadota</taxon>
        <taxon>Gammaproteobacteria</taxon>
        <taxon>Pseudomonadales</taxon>
        <taxon>Pseudomonadaceae</taxon>
        <taxon>Halopseudomonas</taxon>
    </lineage>
</organism>
<accession>A0AAQ1GA82</accession>
<keyword evidence="4" id="KW-1185">Reference proteome</keyword>
<feature type="region of interest" description="Disordered" evidence="1">
    <location>
        <begin position="220"/>
        <end position="254"/>
    </location>
</feature>
<keyword evidence="2" id="KW-1133">Transmembrane helix</keyword>
<name>A0AAQ1GA82_9GAMM</name>
<feature type="transmembrane region" description="Helical" evidence="2">
    <location>
        <begin position="6"/>
        <end position="27"/>
    </location>
</feature>
<dbReference type="RefSeq" id="WP_140418609.1">
    <property type="nucleotide sequence ID" value="NZ_FNVE01000023.1"/>
</dbReference>
<gene>
    <name evidence="3" type="ORF">SAMN05216586_1231</name>
</gene>
<evidence type="ECO:0000256" key="2">
    <source>
        <dbReference type="SAM" id="Phobius"/>
    </source>
</evidence>
<evidence type="ECO:0000256" key="1">
    <source>
        <dbReference type="SAM" id="MobiDB-lite"/>
    </source>
</evidence>
<proteinExistence type="predicted"/>
<reference evidence="3 4" key="1">
    <citation type="submission" date="2016-10" db="EMBL/GenBank/DDBJ databases">
        <authorList>
            <person name="Varghese N."/>
            <person name="Submissions S."/>
        </authorList>
    </citation>
    <scope>NUCLEOTIDE SEQUENCE [LARGE SCALE GENOMIC DNA]</scope>
    <source>
        <strain evidence="3 4">CECT 8317</strain>
    </source>
</reference>
<dbReference type="EMBL" id="FNVE01000023">
    <property type="protein sequence ID" value="SEG74303.1"/>
    <property type="molecule type" value="Genomic_DNA"/>
</dbReference>
<evidence type="ECO:0000313" key="4">
    <source>
        <dbReference type="Proteomes" id="UP000243518"/>
    </source>
</evidence>
<comment type="caution">
    <text evidence="3">The sequence shown here is derived from an EMBL/GenBank/DDBJ whole genome shotgun (WGS) entry which is preliminary data.</text>
</comment>
<keyword evidence="2" id="KW-0472">Membrane</keyword>
<protein>
    <submittedName>
        <fullName evidence="3">Uncharacterized protein</fullName>
    </submittedName>
</protein>
<sequence length="254" mass="27963">MSPLLIGGLLAGGLIILVCVGFISHSLERSRLERARQVAELNARIKLSRQAMASIPGQFMPPELAKVILEIEAALLERLCRIGKSADAAQRLEQTRATIAEGKLPSNPVAELDSEAKGKEARLQLENLFKQLQLAEQDRLIDNATFKQAGGQVRRFLISATLDTFNATAKLGMQQGKPRVAKLQYERAIAFITRLNNPGLAKHLEQYKRLLQRAEAAVVEQNRADEGQPSELTAGLAELESEDAGWQKKAVYDD</sequence>
<keyword evidence="2" id="KW-0812">Transmembrane</keyword>
<evidence type="ECO:0000313" key="3">
    <source>
        <dbReference type="EMBL" id="SEG74303.1"/>
    </source>
</evidence>
<dbReference type="Proteomes" id="UP000243518">
    <property type="component" value="Unassembled WGS sequence"/>
</dbReference>
<dbReference type="AlphaFoldDB" id="A0AAQ1GA82"/>